<feature type="transmembrane region" description="Helical" evidence="1">
    <location>
        <begin position="107"/>
        <end position="128"/>
    </location>
</feature>
<evidence type="ECO:0000313" key="4">
    <source>
        <dbReference type="Proteomes" id="UP001058514"/>
    </source>
</evidence>
<feature type="signal peptide" evidence="2">
    <location>
        <begin position="1"/>
        <end position="25"/>
    </location>
</feature>
<proteinExistence type="predicted"/>
<reference evidence="3" key="1">
    <citation type="submission" date="2021-08" db="EMBL/GenBank/DDBJ databases">
        <authorList>
            <person name="Nwanade C."/>
            <person name="Wang M."/>
            <person name="Masoudi A."/>
            <person name="Yu Z."/>
            <person name="Liu J."/>
        </authorList>
    </citation>
    <scope>NUCLEOTIDE SEQUENCE</scope>
    <source>
        <strain evidence="3">S166</strain>
    </source>
</reference>
<name>A0ABY5WKT2_9RHOB</name>
<evidence type="ECO:0000256" key="1">
    <source>
        <dbReference type="SAM" id="Phobius"/>
    </source>
</evidence>
<evidence type="ECO:0000256" key="2">
    <source>
        <dbReference type="SAM" id="SignalP"/>
    </source>
</evidence>
<gene>
    <name evidence="3" type="ORF">K3718_02985</name>
</gene>
<keyword evidence="1" id="KW-1133">Transmembrane helix</keyword>
<accession>A0ABY5WKT2</accession>
<dbReference type="EMBL" id="CP081051">
    <property type="protein sequence ID" value="UWQ42073.1"/>
    <property type="molecule type" value="Genomic_DNA"/>
</dbReference>
<organism evidence="3 4">
    <name type="scientific">Leisingera aquaemixtae</name>
    <dbReference type="NCBI Taxonomy" id="1396826"/>
    <lineage>
        <taxon>Bacteria</taxon>
        <taxon>Pseudomonadati</taxon>
        <taxon>Pseudomonadota</taxon>
        <taxon>Alphaproteobacteria</taxon>
        <taxon>Rhodobacterales</taxon>
        <taxon>Roseobacteraceae</taxon>
        <taxon>Leisingera</taxon>
    </lineage>
</organism>
<feature type="chain" id="PRO_5046054327" evidence="2">
    <location>
        <begin position="26"/>
        <end position="132"/>
    </location>
</feature>
<keyword evidence="1" id="KW-0472">Membrane</keyword>
<keyword evidence="2" id="KW-0732">Signal</keyword>
<sequence>MGSVRGRVTVCLTALWLTLPAAAFASTCYAPDETIESAWEVLLRLSVKPVALTLFALAGFALYSRKRLPFALAGAFWGVLAFVIAVDNHELFFDDKNVLGIIQDCTASPHLFIALAIAICAGMTYGALRPRT</sequence>
<keyword evidence="1" id="KW-0812">Transmembrane</keyword>
<dbReference type="Proteomes" id="UP001058514">
    <property type="component" value="Chromosome"/>
</dbReference>
<feature type="transmembrane region" description="Helical" evidence="1">
    <location>
        <begin position="41"/>
        <end position="63"/>
    </location>
</feature>
<feature type="transmembrane region" description="Helical" evidence="1">
    <location>
        <begin position="70"/>
        <end position="87"/>
    </location>
</feature>
<keyword evidence="4" id="KW-1185">Reference proteome</keyword>
<protein>
    <submittedName>
        <fullName evidence="3">Uncharacterized protein</fullName>
    </submittedName>
</protein>
<evidence type="ECO:0000313" key="3">
    <source>
        <dbReference type="EMBL" id="UWQ42073.1"/>
    </source>
</evidence>
<dbReference type="RefSeq" id="WP_259964935.1">
    <property type="nucleotide sequence ID" value="NZ_CP081051.1"/>
</dbReference>